<dbReference type="AlphaFoldDB" id="A0A2M7V471"/>
<dbReference type="NCBIfam" id="TIGR04336">
    <property type="entry name" value="AmmeMemoSam_B"/>
    <property type="match status" value="1"/>
</dbReference>
<dbReference type="SMART" id="SM00854">
    <property type="entry name" value="PGA_cap"/>
    <property type="match status" value="1"/>
</dbReference>
<feature type="domain" description="Capsule synthesis protein CapA" evidence="2">
    <location>
        <begin position="314"/>
        <end position="541"/>
    </location>
</feature>
<evidence type="ECO:0000313" key="3">
    <source>
        <dbReference type="EMBL" id="PIZ93338.1"/>
    </source>
</evidence>
<dbReference type="PANTHER" id="PTHR33393:SF11">
    <property type="entry name" value="POLYGLUTAMINE SYNTHESIS ACCESSORY PROTEIN RV0574C-RELATED"/>
    <property type="match status" value="1"/>
</dbReference>
<dbReference type="CDD" id="cd07381">
    <property type="entry name" value="MPP_CapA"/>
    <property type="match status" value="1"/>
</dbReference>
<name>A0A2M7V471_9BACT</name>
<dbReference type="SUPFAM" id="SSF53213">
    <property type="entry name" value="LigB-like"/>
    <property type="match status" value="1"/>
</dbReference>
<comment type="similarity">
    <text evidence="1">Belongs to the CapA family.</text>
</comment>
<dbReference type="InterPro" id="IPR029052">
    <property type="entry name" value="Metallo-depent_PP-like"/>
</dbReference>
<proteinExistence type="inferred from homology"/>
<dbReference type="EMBL" id="PFPI01000029">
    <property type="protein sequence ID" value="PIZ93338.1"/>
    <property type="molecule type" value="Genomic_DNA"/>
</dbReference>
<gene>
    <name evidence="3" type="primary">amrB</name>
    <name evidence="3" type="ORF">COX83_02265</name>
</gene>
<comment type="caution">
    <text evidence="3">The sequence shown here is derived from an EMBL/GenBank/DDBJ whole genome shotgun (WGS) entry which is preliminary data.</text>
</comment>
<organism evidence="3 4">
    <name type="scientific">Candidatus Magasanikbacteria bacterium CG_4_10_14_0_2_um_filter_41_31</name>
    <dbReference type="NCBI Taxonomy" id="1974639"/>
    <lineage>
        <taxon>Bacteria</taxon>
        <taxon>Candidatus Magasanikiibacteriota</taxon>
    </lineage>
</organism>
<dbReference type="Gene3D" id="3.40.830.10">
    <property type="entry name" value="LigB-like"/>
    <property type="match status" value="1"/>
</dbReference>
<sequence length="616" mass="68831">MKKIVVYSTLFFGIIVLSVLSVCFAFLFTDITSVVPFIVYHTKNDDSQNMLTSAPWDIALYDSFYTRAVLSPVEVTEKIKGGIVPHHLLGGYLVAQFFESLKKQHPSTIVLISPDHFSRGNSAVSTASATWNTPYGKVYADVALVKKMSTTSTITIREDVLSEEHGIYGIMPFIAKSLPQVHVIPLTLKVDMTEADITSLAQLLEDVLPKDAVIVSSVDFSHYQTSPVASFHDERTTDIIRSFNFARLDSLEIDSPPSVRLVMTLMELYGTQKVAYETSLNAAELVGDPNAQNITSYYTPYFVSGKPVETKTVSLLSVGDIMLDRSVALKMGSTGLSLVLDTLAGNEGRFFRGIDIISGNLEGPFVQKRIETSKEIAFRFDPRLAPQLRSYGFNMVTLANNHMLDMGRAGVPETEQVLKHSGIDFYGDAYVVSSSSLFYKEIHGKTIAFLGFNDTFNSLNEATAIALVEEAKEQSDVVVLNIHWGVEYQESSYPRQQYLAHTFIDHGVDLIIGHHPHVVQEMEIYNNRPIFYSLGNFIFDQYFSIPTQQELAVGTVFHDDGISLYLFPIVSEQSVLRQMTPREEDVFLAKFVDRSRLGSYTLDKKNHLFIPFLSAL</sequence>
<protein>
    <submittedName>
        <fullName evidence="3">AmmeMemoRadiSam system protein B</fullName>
    </submittedName>
</protein>
<dbReference type="Proteomes" id="UP000230078">
    <property type="component" value="Unassembled WGS sequence"/>
</dbReference>
<dbReference type="Pfam" id="PF09587">
    <property type="entry name" value="PGA_cap"/>
    <property type="match status" value="1"/>
</dbReference>
<dbReference type="Pfam" id="PF01875">
    <property type="entry name" value="Memo"/>
    <property type="match status" value="1"/>
</dbReference>
<accession>A0A2M7V471</accession>
<dbReference type="InterPro" id="IPR019079">
    <property type="entry name" value="Capsule_synth_CapA"/>
</dbReference>
<evidence type="ECO:0000259" key="2">
    <source>
        <dbReference type="SMART" id="SM00854"/>
    </source>
</evidence>
<dbReference type="Gene3D" id="3.60.21.10">
    <property type="match status" value="1"/>
</dbReference>
<dbReference type="SUPFAM" id="SSF56300">
    <property type="entry name" value="Metallo-dependent phosphatases"/>
    <property type="match status" value="1"/>
</dbReference>
<evidence type="ECO:0000313" key="4">
    <source>
        <dbReference type="Proteomes" id="UP000230078"/>
    </source>
</evidence>
<dbReference type="InterPro" id="IPR002737">
    <property type="entry name" value="MEMO1_fam"/>
</dbReference>
<dbReference type="PANTHER" id="PTHR33393">
    <property type="entry name" value="POLYGLUTAMINE SYNTHESIS ACCESSORY PROTEIN RV0574C-RELATED"/>
    <property type="match status" value="1"/>
</dbReference>
<reference evidence="4" key="1">
    <citation type="submission" date="2017-09" db="EMBL/GenBank/DDBJ databases">
        <title>Depth-based differentiation of microbial function through sediment-hosted aquifers and enrichment of novel symbionts in the deep terrestrial subsurface.</title>
        <authorList>
            <person name="Probst A.J."/>
            <person name="Ladd B."/>
            <person name="Jarett J.K."/>
            <person name="Geller-Mcgrath D.E."/>
            <person name="Sieber C.M.K."/>
            <person name="Emerson J.B."/>
            <person name="Anantharaman K."/>
            <person name="Thomas B.C."/>
            <person name="Malmstrom R."/>
            <person name="Stieglmeier M."/>
            <person name="Klingl A."/>
            <person name="Woyke T."/>
            <person name="Ryan C.M."/>
            <person name="Banfield J.F."/>
        </authorList>
    </citation>
    <scope>NUCLEOTIDE SEQUENCE [LARGE SCALE GENOMIC DNA]</scope>
</reference>
<evidence type="ECO:0000256" key="1">
    <source>
        <dbReference type="ARBA" id="ARBA00005662"/>
    </source>
</evidence>
<dbReference type="InterPro" id="IPR052169">
    <property type="entry name" value="CW_Biosynth-Accessory"/>
</dbReference>